<dbReference type="GO" id="GO:0042025">
    <property type="term" value="C:host cell nucleus"/>
    <property type="evidence" value="ECO:0007669"/>
    <property type="project" value="UniProtKB-SubCell"/>
</dbReference>
<accession>A0A385PLT2</accession>
<comment type="subunit">
    <text evidence="7">Self-assembles into homopentamers. The capsid has an icosahedral symmetry and consists of 72 capsomers, with each capsomer being a pentamer of L1. Interacts with the minor capsid protein L2; this interaction is necessary for viral genome encapsidation. Interacts with protein E2; this interaction enhances E2-dependent replication and transcription activation.</text>
</comment>
<keyword evidence="3 7" id="KW-1161">Viral attachment to host cell</keyword>
<keyword evidence="7" id="KW-1015">Disulfide bond</keyword>
<evidence type="ECO:0000313" key="9">
    <source>
        <dbReference type="EMBL" id="AYA94013.1"/>
    </source>
</evidence>
<evidence type="ECO:0000256" key="1">
    <source>
        <dbReference type="ARBA" id="ARBA00022561"/>
    </source>
</evidence>
<evidence type="ECO:0000256" key="4">
    <source>
        <dbReference type="ARBA" id="ARBA00022844"/>
    </source>
</evidence>
<keyword evidence="7" id="KW-1164">Virus endocytosis by host</keyword>
<evidence type="ECO:0000256" key="5">
    <source>
        <dbReference type="ARBA" id="ARBA00022921"/>
    </source>
</evidence>
<evidence type="ECO:0000256" key="6">
    <source>
        <dbReference type="ARBA" id="ARBA00023296"/>
    </source>
</evidence>
<keyword evidence="5 7" id="KW-0426">Late protein</keyword>
<dbReference type="GO" id="GO:0005198">
    <property type="term" value="F:structural molecule activity"/>
    <property type="evidence" value="ECO:0007669"/>
    <property type="project" value="UniProtKB-UniRule"/>
</dbReference>
<dbReference type="HAMAP" id="MF_04002">
    <property type="entry name" value="PPV_L1"/>
    <property type="match status" value="1"/>
</dbReference>
<comment type="function">
    <text evidence="7 8">Forms an icosahedral capsid with a T=7 symmetry and a 50 nm diameter. The capsid is composed of 72 pentamers linked to each other by disulfide bonds and associated with L2 proteins. Binds to heparan sulfate proteoglycans on cell surface of basal layer keratinocytes to provide initial virion attachment. This binding mediates a conformational change in the virus capsid that facilitates efficient infection. The virion enters the host cell via endocytosis. During virus trafficking, L1 protein dissociates from the viral DNA and the genomic DNA is released to the host nucleus. The virion assembly takes place within the cell nucleus. Encapsulates the genomic DNA together with protein L2.</text>
</comment>
<keyword evidence="6 7" id="KW-1160">Virus entry into host cell</keyword>
<feature type="disulfide bond" description="Interchain (with Cys-204)" evidence="7">
    <location>
        <position position="467"/>
    </location>
</feature>
<evidence type="ECO:0000256" key="8">
    <source>
        <dbReference type="RuleBase" id="RU361248"/>
    </source>
</evidence>
<dbReference type="Pfam" id="PF00500">
    <property type="entry name" value="Late_protein_L1"/>
    <property type="match status" value="1"/>
</dbReference>
<keyword evidence="4 7" id="KW-0946">Virion</keyword>
<keyword evidence="7" id="KW-1162">Viral penetration into host cytoplasm</keyword>
<name>A0A385PLT2_9PAPI</name>
<dbReference type="InterPro" id="IPR036973">
    <property type="entry name" value="Capsid_L1_sf_Papillomavir"/>
</dbReference>
<keyword evidence="2 7" id="KW-0945">Host-virus interaction</keyword>
<gene>
    <name evidence="7 8" type="primary">L1</name>
</gene>
<dbReference type="Gene3D" id="2.60.175.20">
    <property type="entry name" value="Major capsid L1 (late) superfamily, Papillomavirus"/>
    <property type="match status" value="2"/>
</dbReference>
<dbReference type="GO" id="GO:0039620">
    <property type="term" value="C:T=7 icosahedral viral capsid"/>
    <property type="evidence" value="ECO:0007669"/>
    <property type="project" value="UniProtKB-UniRule"/>
</dbReference>
<keyword evidence="1 7" id="KW-0167">Capsid protein</keyword>
<dbReference type="EMBL" id="MH777256">
    <property type="protein sequence ID" value="AYA94013.1"/>
    <property type="molecule type" value="Genomic_DNA"/>
</dbReference>
<evidence type="ECO:0000256" key="3">
    <source>
        <dbReference type="ARBA" id="ARBA00022804"/>
    </source>
</evidence>
<feature type="disulfide bond" description="Interchain (with Cys-467)" evidence="7">
    <location>
        <position position="204"/>
    </location>
</feature>
<dbReference type="SUPFAM" id="SSF88648">
    <property type="entry name" value="Group I dsDNA viruses"/>
    <property type="match status" value="1"/>
</dbReference>
<dbReference type="PRINTS" id="PR00865">
    <property type="entry name" value="HPVCAPSIDL1"/>
</dbReference>
<dbReference type="GO" id="GO:0019062">
    <property type="term" value="P:virion attachment to host cell"/>
    <property type="evidence" value="ECO:0007669"/>
    <property type="project" value="UniProtKB-UniRule"/>
</dbReference>
<sequence length="536" mass="61154">MKFLIFICILDCYLESVDDFVCINVLQMSSLWLPSSGPLYLPPAKPVARVLRTDEYVTGTDVYFHAGSDRLLIVGHPYFNVKENGENTVTVPKVSANQYRVFHCKLPDPNKFALIDKTLHNPDRERLVWQLTGIEIKRGGPIGIGSTGNPLFNKTGDTENPNTYTEKDAADQRMNVSFDPKQTQLFIVGCTPATGEYWDVAKPCQELKKGECPPIQLVNDVIQDGDMGDLGFGAANFRTLQKDRSGVSLDLLDTFSIWPDFLKMTSDIYGDGMFFFGKREQQFSRHLWARAGVQGDAIPTPNNTNFIFQGQAEPQKDLGSFTYFNTPSGSLYTSDSQLFNRPYWLRRAQGTNNGICWGNNLFITVFDNTRGTNFTISVLKEKDETELNNGTYQYNATDFKQFLRHAEEYEFEVIFRLCKVTLDPDVLAHINVMNPRILEEWNLAFVPPAPQGIEDAYRYIRSMATRCPTENTEEKEDPYANMVFWDVNLTERFSSDLSQHSLGRKFLYQVGLLNGKRPRTDYTVKTKRSVKRKRTK</sequence>
<dbReference type="InterPro" id="IPR002210">
    <property type="entry name" value="Capsid_L1_Papillomavir"/>
</dbReference>
<reference evidence="9" key="1">
    <citation type="journal article" date="2018" name="Nat. Med.">
        <title>Expanded skin virome in DOCK8-deficient patients.</title>
        <authorList>
            <consortium name="NISC Comparative Sequencing Program"/>
            <person name="Tirosh O."/>
            <person name="Conlan S."/>
            <person name="Deming C."/>
            <person name="Lee-Lin S.Q."/>
            <person name="Huang X."/>
            <person name="Su H.C."/>
            <person name="Freeman A.F."/>
            <person name="Segre J.A."/>
            <person name="Kong H.H."/>
        </authorList>
    </citation>
    <scope>NUCLEOTIDE SEQUENCE</scope>
    <source>
        <strain evidence="9">HPV-mSK_114</strain>
    </source>
</reference>
<evidence type="ECO:0000256" key="2">
    <source>
        <dbReference type="ARBA" id="ARBA00022581"/>
    </source>
</evidence>
<keyword evidence="8" id="KW-1145">T=7 icosahedral capsid protein</keyword>
<comment type="similarity">
    <text evidence="7 8">Belongs to the papillomaviridae L1 protein family.</text>
</comment>
<keyword evidence="7" id="KW-1048">Host nucleus</keyword>
<organism evidence="9">
    <name type="scientific">Human papillomavirus</name>
    <dbReference type="NCBI Taxonomy" id="10566"/>
    <lineage>
        <taxon>Viruses</taxon>
        <taxon>Monodnaviria</taxon>
        <taxon>Shotokuvirae</taxon>
        <taxon>Cossaviricota</taxon>
        <taxon>Papovaviricetes</taxon>
        <taxon>Zurhausenvirales</taxon>
        <taxon>Papillomaviridae</taxon>
    </lineage>
</organism>
<dbReference type="GO" id="GO:0075509">
    <property type="term" value="P:endocytosis involved in viral entry into host cell"/>
    <property type="evidence" value="ECO:0007669"/>
    <property type="project" value="UniProtKB-KW"/>
</dbReference>
<dbReference type="InterPro" id="IPR011222">
    <property type="entry name" value="dsDNA_vir_gr_I_capsid"/>
</dbReference>
<evidence type="ECO:0000256" key="7">
    <source>
        <dbReference type="HAMAP-Rule" id="MF_04002"/>
    </source>
</evidence>
<comment type="subcellular location">
    <subcellularLocation>
        <location evidence="7">Virion</location>
    </subcellularLocation>
    <subcellularLocation>
        <location evidence="7">Host nucleus</location>
    </subcellularLocation>
</comment>
<proteinExistence type="inferred from homology"/>
<protein>
    <recommendedName>
        <fullName evidence="7 8">Major capsid protein L1</fullName>
    </recommendedName>
</protein>